<gene>
    <name evidence="1" type="ORF">Ani05nite_69390</name>
</gene>
<keyword evidence="2" id="KW-1185">Reference proteome</keyword>
<reference evidence="1" key="1">
    <citation type="submission" date="2021-01" db="EMBL/GenBank/DDBJ databases">
        <title>Whole genome shotgun sequence of Actinoplanes nipponensis NBRC 14063.</title>
        <authorList>
            <person name="Komaki H."/>
            <person name="Tamura T."/>
        </authorList>
    </citation>
    <scope>NUCLEOTIDE SEQUENCE</scope>
    <source>
        <strain evidence="1">NBRC 14063</strain>
    </source>
</reference>
<proteinExistence type="predicted"/>
<accession>A0A919MXK6</accession>
<dbReference type="EMBL" id="BOMQ01000084">
    <property type="protein sequence ID" value="GIE53405.1"/>
    <property type="molecule type" value="Genomic_DNA"/>
</dbReference>
<dbReference type="RefSeq" id="WP_203775445.1">
    <property type="nucleotide sequence ID" value="NZ_BAAAYJ010000040.1"/>
</dbReference>
<sequence length="123" mass="13372">MQLRIQPADEPYESRDLELGVALRSWAAAQSSALAVKLDGPLEAPGMDPTWSLEMRGEYLEALVHLFYGPIADVSVIWSPEDEIYVGAAQDFSDLQLVSMLDDLAAASQCGVVPPWLRPAAEA</sequence>
<evidence type="ECO:0000313" key="1">
    <source>
        <dbReference type="EMBL" id="GIE53405.1"/>
    </source>
</evidence>
<comment type="caution">
    <text evidence="1">The sequence shown here is derived from an EMBL/GenBank/DDBJ whole genome shotgun (WGS) entry which is preliminary data.</text>
</comment>
<dbReference type="Proteomes" id="UP000647172">
    <property type="component" value="Unassembled WGS sequence"/>
</dbReference>
<name>A0A919MXK6_9ACTN</name>
<dbReference type="AlphaFoldDB" id="A0A919MXK6"/>
<protein>
    <submittedName>
        <fullName evidence="1">Uncharacterized protein</fullName>
    </submittedName>
</protein>
<organism evidence="1 2">
    <name type="scientific">Actinoplanes nipponensis</name>
    <dbReference type="NCBI Taxonomy" id="135950"/>
    <lineage>
        <taxon>Bacteria</taxon>
        <taxon>Bacillati</taxon>
        <taxon>Actinomycetota</taxon>
        <taxon>Actinomycetes</taxon>
        <taxon>Micromonosporales</taxon>
        <taxon>Micromonosporaceae</taxon>
        <taxon>Actinoplanes</taxon>
    </lineage>
</organism>
<evidence type="ECO:0000313" key="2">
    <source>
        <dbReference type="Proteomes" id="UP000647172"/>
    </source>
</evidence>